<dbReference type="PANTHER" id="PTHR10151:SF120">
    <property type="entry name" value="BIS(5'-ADENOSYL)-TRIPHOSPHATASE"/>
    <property type="match status" value="1"/>
</dbReference>
<dbReference type="SUPFAM" id="SSF53649">
    <property type="entry name" value="Alkaline phosphatase-like"/>
    <property type="match status" value="1"/>
</dbReference>
<evidence type="ECO:0008006" key="4">
    <source>
        <dbReference type="Google" id="ProtNLM"/>
    </source>
</evidence>
<dbReference type="InterPro" id="IPR006311">
    <property type="entry name" value="TAT_signal"/>
</dbReference>
<dbReference type="EMBL" id="JACCFL010000001">
    <property type="protein sequence ID" value="NYJ22355.1"/>
    <property type="molecule type" value="Genomic_DNA"/>
</dbReference>
<proteinExistence type="predicted"/>
<reference evidence="2 3" key="1">
    <citation type="submission" date="2020-07" db="EMBL/GenBank/DDBJ databases">
        <title>Sequencing the genomes of 1000 actinobacteria strains.</title>
        <authorList>
            <person name="Klenk H.-P."/>
        </authorList>
    </citation>
    <scope>NUCLEOTIDE SEQUENCE [LARGE SCALE GENOMIC DNA]</scope>
    <source>
        <strain evidence="2 3">DSM 15165</strain>
    </source>
</reference>
<dbReference type="Pfam" id="PF01663">
    <property type="entry name" value="Phosphodiest"/>
    <property type="match status" value="1"/>
</dbReference>
<dbReference type="Gene3D" id="3.40.720.10">
    <property type="entry name" value="Alkaline Phosphatase, subunit A"/>
    <property type="match status" value="1"/>
</dbReference>
<accession>A0A853CUU2</accession>
<dbReference type="AlphaFoldDB" id="A0A853CUU2"/>
<feature type="chain" id="PRO_5032911013" description="Alkaline phosphatase family protein" evidence="1">
    <location>
        <begin position="36"/>
        <end position="562"/>
    </location>
</feature>
<sequence length="562" mass="57846">MAPIRRTARPRFLAASAAIAGGALLVGVTAAPSLADEGHGGDHDGRTAVKHVLLLSVDGLHQKDLDWYVRTHPASALAALAAHGTDYTHASTPVPSDSFPGMVAQVTGGNPGTTGVYYDDTFNHALLPAGTTNCVGVKPGAEVAYTEAADKNQNSIDAGQGLSGLPGSILSMTGTPATLLDPAQLPVDPATCKPVYPHQYIKVNTVFEVAKHAGLHTAWSDKHPAYEILNGPSGTGVDDLFTPEINSKAAAPFTGDWTQDNLATQQYDGYKVKAVLNEIDGKDHSGASAAPVPAIFGMNFQTVSTAQKLPTSDGLTGGYLADGSTPGPLLSKALDYVDASLGAFTSELKKTGHAGDTTIIVSAKHGQSPTDPAALKRVDDGPIIAGLNTAWKAAHSGATDLVAFSTDDDIMQLWLNDHTQAAADFAKQYLATHSAAGNTISKAPTTVQASGLTTIYAGAGVAKYFGTASTDPRIPDVLGIAQTGVVYTGGTAKIAEHGGASADDRNVPILVSTPGAKHAQRIGAPVETTQIAPTILDQLGLDPRALQAVKIEGTEALPASRR</sequence>
<feature type="signal peptide" evidence="1">
    <location>
        <begin position="1"/>
        <end position="35"/>
    </location>
</feature>
<dbReference type="PROSITE" id="PS51318">
    <property type="entry name" value="TAT"/>
    <property type="match status" value="1"/>
</dbReference>
<dbReference type="Proteomes" id="UP000578352">
    <property type="component" value="Unassembled WGS sequence"/>
</dbReference>
<evidence type="ECO:0000313" key="3">
    <source>
        <dbReference type="Proteomes" id="UP000578352"/>
    </source>
</evidence>
<protein>
    <recommendedName>
        <fullName evidence="4">Alkaline phosphatase family protein</fullName>
    </recommendedName>
</protein>
<dbReference type="GO" id="GO:0016787">
    <property type="term" value="F:hydrolase activity"/>
    <property type="evidence" value="ECO:0007669"/>
    <property type="project" value="UniProtKB-ARBA"/>
</dbReference>
<evidence type="ECO:0000313" key="2">
    <source>
        <dbReference type="EMBL" id="NYJ22355.1"/>
    </source>
</evidence>
<gene>
    <name evidence="2" type="ORF">HNR13_000642</name>
</gene>
<comment type="caution">
    <text evidence="2">The sequence shown here is derived from an EMBL/GenBank/DDBJ whole genome shotgun (WGS) entry which is preliminary data.</text>
</comment>
<dbReference type="RefSeq" id="WP_179604409.1">
    <property type="nucleotide sequence ID" value="NZ_BAABEH010000001.1"/>
</dbReference>
<name>A0A853CUU2_9MICO</name>
<dbReference type="InterPro" id="IPR002591">
    <property type="entry name" value="Phosphodiest/P_Trfase"/>
</dbReference>
<dbReference type="InterPro" id="IPR017850">
    <property type="entry name" value="Alkaline_phosphatase_core_sf"/>
</dbReference>
<dbReference type="PANTHER" id="PTHR10151">
    <property type="entry name" value="ECTONUCLEOTIDE PYROPHOSPHATASE/PHOSPHODIESTERASE"/>
    <property type="match status" value="1"/>
</dbReference>
<evidence type="ECO:0000256" key="1">
    <source>
        <dbReference type="SAM" id="SignalP"/>
    </source>
</evidence>
<keyword evidence="1" id="KW-0732">Signal</keyword>
<organism evidence="2 3">
    <name type="scientific">Leifsonia shinshuensis</name>
    <dbReference type="NCBI Taxonomy" id="150026"/>
    <lineage>
        <taxon>Bacteria</taxon>
        <taxon>Bacillati</taxon>
        <taxon>Actinomycetota</taxon>
        <taxon>Actinomycetes</taxon>
        <taxon>Micrococcales</taxon>
        <taxon>Microbacteriaceae</taxon>
        <taxon>Leifsonia</taxon>
    </lineage>
</organism>